<feature type="non-terminal residue" evidence="5">
    <location>
        <position position="788"/>
    </location>
</feature>
<dbReference type="AlphaFoldDB" id="A0A812RTT0"/>
<reference evidence="5" key="1">
    <citation type="submission" date="2021-02" db="EMBL/GenBank/DDBJ databases">
        <authorList>
            <person name="Dougan E. K."/>
            <person name="Rhodes N."/>
            <person name="Thang M."/>
            <person name="Chan C."/>
        </authorList>
    </citation>
    <scope>NUCLEOTIDE SEQUENCE</scope>
</reference>
<keyword evidence="6" id="KW-1185">Reference proteome</keyword>
<evidence type="ECO:0000256" key="1">
    <source>
        <dbReference type="ARBA" id="ARBA00022490"/>
    </source>
</evidence>
<feature type="domain" description="PBZ-type" evidence="4">
    <location>
        <begin position="362"/>
        <end position="387"/>
    </location>
</feature>
<feature type="compositionally biased region" description="Low complexity" evidence="3">
    <location>
        <begin position="394"/>
        <end position="412"/>
    </location>
</feature>
<dbReference type="GO" id="GO:0009749">
    <property type="term" value="P:response to glucose"/>
    <property type="evidence" value="ECO:0007669"/>
    <property type="project" value="TreeGrafter"/>
</dbReference>
<feature type="region of interest" description="Disordered" evidence="3">
    <location>
        <begin position="382"/>
        <end position="422"/>
    </location>
</feature>
<protein>
    <submittedName>
        <fullName evidence="5">Pfp protein</fullName>
    </submittedName>
</protein>
<dbReference type="SUPFAM" id="SSF53784">
    <property type="entry name" value="Phosphofructokinase"/>
    <property type="match status" value="1"/>
</dbReference>
<dbReference type="Gene3D" id="3.30.40.10">
    <property type="entry name" value="Zinc/RING finger domain, C3HC4 (zinc finger)"/>
    <property type="match status" value="1"/>
</dbReference>
<accession>A0A812RTT0</accession>
<evidence type="ECO:0000259" key="4">
    <source>
        <dbReference type="Pfam" id="PF10283"/>
    </source>
</evidence>
<gene>
    <name evidence="5" type="primary">pfp</name>
    <name evidence="5" type="ORF">SNEC2469_LOCUS12677</name>
</gene>
<name>A0A812RTT0_9DINO</name>
<dbReference type="PANTHER" id="PTHR43650">
    <property type="entry name" value="PYROPHOSPHATE--FRUCTOSE 6-PHOSPHATE 1-PHOSPHOTRANSFERASE"/>
    <property type="match status" value="1"/>
</dbReference>
<dbReference type="GO" id="GO:0003872">
    <property type="term" value="F:6-phosphofructokinase activity"/>
    <property type="evidence" value="ECO:0007669"/>
    <property type="project" value="InterPro"/>
</dbReference>
<evidence type="ECO:0000313" key="6">
    <source>
        <dbReference type="Proteomes" id="UP000601435"/>
    </source>
</evidence>
<dbReference type="OrthoDB" id="427365at2759"/>
<evidence type="ECO:0000256" key="3">
    <source>
        <dbReference type="SAM" id="MobiDB-lite"/>
    </source>
</evidence>
<organism evidence="5 6">
    <name type="scientific">Symbiodinium necroappetens</name>
    <dbReference type="NCBI Taxonomy" id="1628268"/>
    <lineage>
        <taxon>Eukaryota</taxon>
        <taxon>Sar</taxon>
        <taxon>Alveolata</taxon>
        <taxon>Dinophyceae</taxon>
        <taxon>Suessiales</taxon>
        <taxon>Symbiodiniaceae</taxon>
        <taxon>Symbiodinium</taxon>
    </lineage>
</organism>
<sequence>MGRQAHHISDSQKETLTQTVNNLCEVVQSRRRSGRYSGVVLISRQLIETLPEMDQLKAEIAAIVKAEAADKNRQPFPTEVDSRLKSDATKALFKRLPRFVQMSMIRNRDSSGLPVLPKDLEAERILGRFVQQELRNQPPVKKVKATFAPRFHAMDLMTSSPLPSAFDCAFGYALGHTAALLVNERRNFYVACCAGMHRNTRYWEPCAIPFTYLYPEDVPSGSLVEEWVDCEHGTSRGFIKSKNLPSVASATSGDWLEVRDSFAGNDETCMRRHCEQDASAGNVVCFVPNGPKIVKMVDRWTECRWRGYKLFAKARHVQPAPAGASLDTVGHGGDLGKPGARAKAAPGAEEVEPPAKRLKKGRPPCKYGAGCYQKNPLHRAKFSHPGDADFVPDASGEPSASSSAGTPSTSAGDKTGSVDSAPADVTMKEGSAADAELPSSAAEPAVSALAAAPAGLAAGDVSAPTVPEAKAPPEELHAPPAIPDALPSKHSEAPAGAKESRDCDCCFDNVPATDGVSCPGKAHFFCGPCLANFLEAFKTSEYAEQKKAKGRALCPMKDSDTPFGDGVLAAFVPQDVFDEYLQIRIKVAEQSIQEQFEKENTAKIEELKEKLAKATGSGEQLELDKHRLKIIDDIFTLKCPRCKMAFLDYDNCAWADLCETMKPTRDCGKDAHSHFYKNGSKCPNEGGPLFVPHNVWQGYQNARKERLLCEYLAGLPDEMRKKVADLVAPDAKDLGIEMPQDLSAAGLMPEAHGIQRLKVTIPRRMRGLIHPVKKELPSKVDLASDKSQ</sequence>
<dbReference type="PANTHER" id="PTHR43650:SF1">
    <property type="entry name" value="PYROPHOSPHATE--FRUCTOSE 6-PHOSPHATE 1-PHOSPHOTRANSFERASE SUBUNIT BETA 2"/>
    <property type="match status" value="1"/>
</dbReference>
<dbReference type="InterPro" id="IPR019406">
    <property type="entry name" value="APLF_PBZ"/>
</dbReference>
<keyword evidence="1" id="KW-0963">Cytoplasm</keyword>
<feature type="region of interest" description="Disordered" evidence="3">
    <location>
        <begin position="460"/>
        <end position="494"/>
    </location>
</feature>
<dbReference type="InterPro" id="IPR013083">
    <property type="entry name" value="Znf_RING/FYVE/PHD"/>
</dbReference>
<proteinExistence type="predicted"/>
<dbReference type="Gene3D" id="3.40.50.450">
    <property type="match status" value="1"/>
</dbReference>
<dbReference type="GO" id="GO:0005829">
    <property type="term" value="C:cytosol"/>
    <property type="evidence" value="ECO:0007669"/>
    <property type="project" value="TreeGrafter"/>
</dbReference>
<feature type="compositionally biased region" description="Low complexity" evidence="3">
    <location>
        <begin position="337"/>
        <end position="348"/>
    </location>
</feature>
<dbReference type="Proteomes" id="UP000601435">
    <property type="component" value="Unassembled WGS sequence"/>
</dbReference>
<dbReference type="InterPro" id="IPR035966">
    <property type="entry name" value="PKF_sf"/>
</dbReference>
<feature type="region of interest" description="Disordered" evidence="3">
    <location>
        <begin position="322"/>
        <end position="362"/>
    </location>
</feature>
<dbReference type="EMBL" id="CAJNJA010020141">
    <property type="protein sequence ID" value="CAE7455666.1"/>
    <property type="molecule type" value="Genomic_DNA"/>
</dbReference>
<evidence type="ECO:0000256" key="2">
    <source>
        <dbReference type="ARBA" id="ARBA00023152"/>
    </source>
</evidence>
<evidence type="ECO:0000313" key="5">
    <source>
        <dbReference type="EMBL" id="CAE7455666.1"/>
    </source>
</evidence>
<dbReference type="Pfam" id="PF10283">
    <property type="entry name" value="zf-CCHH"/>
    <property type="match status" value="1"/>
</dbReference>
<keyword evidence="2" id="KW-0324">Glycolysis</keyword>
<dbReference type="Gene3D" id="3.40.50.460">
    <property type="entry name" value="Phosphofructokinase domain"/>
    <property type="match status" value="1"/>
</dbReference>
<comment type="caution">
    <text evidence="5">The sequence shown here is derived from an EMBL/GenBank/DDBJ whole genome shotgun (WGS) entry which is preliminary data.</text>
</comment>